<gene>
    <name evidence="5" type="ORF">CH357_17585</name>
</gene>
<dbReference type="PANTHER" id="PTHR38011:SF7">
    <property type="entry name" value="2,5-DIAMINO-6-RIBOSYLAMINO-4(3H)-PYRIMIDINONE 5'-PHOSPHATE REDUCTASE"/>
    <property type="match status" value="1"/>
</dbReference>
<dbReference type="SUPFAM" id="SSF53597">
    <property type="entry name" value="Dihydrofolate reductase-like"/>
    <property type="match status" value="1"/>
</dbReference>
<keyword evidence="3" id="KW-0560">Oxidoreductase</keyword>
<dbReference type="Proteomes" id="UP000232196">
    <property type="component" value="Unassembled WGS sequence"/>
</dbReference>
<evidence type="ECO:0000256" key="1">
    <source>
        <dbReference type="ARBA" id="ARBA00005104"/>
    </source>
</evidence>
<feature type="domain" description="Bacterial bifunctional deaminase-reductase C-terminal" evidence="4">
    <location>
        <begin position="4"/>
        <end position="210"/>
    </location>
</feature>
<proteinExistence type="predicted"/>
<dbReference type="GO" id="GO:0008703">
    <property type="term" value="F:5-amino-6-(5-phosphoribosylamino)uracil reductase activity"/>
    <property type="evidence" value="ECO:0007669"/>
    <property type="project" value="InterPro"/>
</dbReference>
<dbReference type="AlphaFoldDB" id="A0A2M9X8Y0"/>
<reference evidence="5 6" key="1">
    <citation type="submission" date="2017-07" db="EMBL/GenBank/DDBJ databases">
        <title>Leptospira spp. isolated from tropical soils.</title>
        <authorList>
            <person name="Thibeaux R."/>
            <person name="Iraola G."/>
            <person name="Ferres I."/>
            <person name="Bierque E."/>
            <person name="Girault D."/>
            <person name="Soupe-Gilbert M.-E."/>
            <person name="Picardeau M."/>
            <person name="Goarant C."/>
        </authorList>
    </citation>
    <scope>NUCLEOTIDE SEQUENCE [LARGE SCALE GENOMIC DNA]</scope>
    <source>
        <strain evidence="5 6">MCA1-C-A1</strain>
    </source>
</reference>
<dbReference type="Pfam" id="PF01872">
    <property type="entry name" value="RibD_C"/>
    <property type="match status" value="1"/>
</dbReference>
<protein>
    <submittedName>
        <fullName evidence="5">Pyrimidine reductase</fullName>
    </submittedName>
</protein>
<comment type="pathway">
    <text evidence="1">Cofactor biosynthesis; riboflavin biosynthesis.</text>
</comment>
<evidence type="ECO:0000256" key="2">
    <source>
        <dbReference type="ARBA" id="ARBA00022857"/>
    </source>
</evidence>
<dbReference type="PANTHER" id="PTHR38011">
    <property type="entry name" value="DIHYDROFOLATE REDUCTASE FAMILY PROTEIN (AFU_ORTHOLOGUE AFUA_8G06820)"/>
    <property type="match status" value="1"/>
</dbReference>
<dbReference type="Gene3D" id="3.40.430.10">
    <property type="entry name" value="Dihydrofolate Reductase, subunit A"/>
    <property type="match status" value="1"/>
</dbReference>
<keyword evidence="6" id="KW-1185">Reference proteome</keyword>
<dbReference type="InterPro" id="IPR024072">
    <property type="entry name" value="DHFR-like_dom_sf"/>
</dbReference>
<name>A0A2M9X8Y0_9LEPT</name>
<evidence type="ECO:0000259" key="4">
    <source>
        <dbReference type="Pfam" id="PF01872"/>
    </source>
</evidence>
<dbReference type="OrthoDB" id="338010at2"/>
<dbReference type="InterPro" id="IPR050765">
    <property type="entry name" value="Riboflavin_Biosynth_HTPR"/>
</dbReference>
<evidence type="ECO:0000313" key="6">
    <source>
        <dbReference type="Proteomes" id="UP000232196"/>
    </source>
</evidence>
<evidence type="ECO:0000313" key="5">
    <source>
        <dbReference type="EMBL" id="PJZ24156.1"/>
    </source>
</evidence>
<dbReference type="GO" id="GO:0009231">
    <property type="term" value="P:riboflavin biosynthetic process"/>
    <property type="evidence" value="ECO:0007669"/>
    <property type="project" value="InterPro"/>
</dbReference>
<sequence>MSRPFLAVNMAMTLDGKVCRPDGKWYGLSSRNDKRRMDQIRSEADALILGKNSLLNDDPVTHLRYVESEKEPRAIILVRTGTLPSDRKVFHFSKVKPLLFCTSKNESQVRSELSEFAEIVPLQGEDLDPEIILKELEKRGHSKILLEGGPRLNDSFFRKGLVDRLYLTIVPFFIGQIGLPSITGGESAYHNFDKADWKLVSSEQIEQEVFLIYDKQNHPEVQ</sequence>
<organism evidence="5 6">
    <name type="scientific">Leptospira hartskeerlii</name>
    <dbReference type="NCBI Taxonomy" id="2023177"/>
    <lineage>
        <taxon>Bacteria</taxon>
        <taxon>Pseudomonadati</taxon>
        <taxon>Spirochaetota</taxon>
        <taxon>Spirochaetia</taxon>
        <taxon>Leptospirales</taxon>
        <taxon>Leptospiraceae</taxon>
        <taxon>Leptospira</taxon>
    </lineage>
</organism>
<comment type="caution">
    <text evidence="5">The sequence shown here is derived from an EMBL/GenBank/DDBJ whole genome shotgun (WGS) entry which is preliminary data.</text>
</comment>
<accession>A0A2M9X8Y0</accession>
<evidence type="ECO:0000256" key="3">
    <source>
        <dbReference type="ARBA" id="ARBA00023002"/>
    </source>
</evidence>
<dbReference type="RefSeq" id="WP_100708073.1">
    <property type="nucleotide sequence ID" value="NZ_NPDL01000001.1"/>
</dbReference>
<keyword evidence="2" id="KW-0521">NADP</keyword>
<dbReference type="EMBL" id="NPDN01000010">
    <property type="protein sequence ID" value="PJZ24156.1"/>
    <property type="molecule type" value="Genomic_DNA"/>
</dbReference>
<dbReference type="InterPro" id="IPR002734">
    <property type="entry name" value="RibDG_C"/>
</dbReference>